<dbReference type="RefSeq" id="WP_110672964.1">
    <property type="nucleotide sequence ID" value="NZ_PYBW01000140.1"/>
</dbReference>
<dbReference type="Proteomes" id="UP000248039">
    <property type="component" value="Unassembled WGS sequence"/>
</dbReference>
<organism evidence="3 4">
    <name type="scientific">Streptomyces tateyamensis</name>
    <dbReference type="NCBI Taxonomy" id="565073"/>
    <lineage>
        <taxon>Bacteria</taxon>
        <taxon>Bacillati</taxon>
        <taxon>Actinomycetota</taxon>
        <taxon>Actinomycetes</taxon>
        <taxon>Kitasatosporales</taxon>
        <taxon>Streptomycetaceae</taxon>
        <taxon>Streptomyces</taxon>
    </lineage>
</organism>
<evidence type="ECO:0000313" key="3">
    <source>
        <dbReference type="EMBL" id="PYC68211.1"/>
    </source>
</evidence>
<dbReference type="Gene3D" id="3.30.370.10">
    <property type="entry name" value="Barstar-like"/>
    <property type="match status" value="1"/>
</dbReference>
<accession>A0A2V4NIZ8</accession>
<name>A0A2V4NIZ8_9ACTN</name>
<evidence type="ECO:0000313" key="4">
    <source>
        <dbReference type="Proteomes" id="UP000248039"/>
    </source>
</evidence>
<dbReference type="EMBL" id="PYBW01000140">
    <property type="protein sequence ID" value="PYC68211.1"/>
    <property type="molecule type" value="Genomic_DNA"/>
</dbReference>
<dbReference type="InterPro" id="IPR035905">
    <property type="entry name" value="Barstar-like_sf"/>
</dbReference>
<comment type="similarity">
    <text evidence="1">Belongs to the barstar family.</text>
</comment>
<keyword evidence="4" id="KW-1185">Reference proteome</keyword>
<gene>
    <name evidence="3" type="ORF">C7C46_29380</name>
</gene>
<comment type="caution">
    <text evidence="3">The sequence shown here is derived from an EMBL/GenBank/DDBJ whole genome shotgun (WGS) entry which is preliminary data.</text>
</comment>
<sequence>METEYEMDGAAATDRRSLFAALGAALNGPGGYYGRNLDALVDCLRGGFGPQPPFTLHWRDFAVADTAPALRAGYAREVVEVLREAGVTVRLS</sequence>
<protein>
    <submittedName>
        <fullName evidence="3">Ribonuclease inhibitor</fullName>
    </submittedName>
</protein>
<dbReference type="SUPFAM" id="SSF52038">
    <property type="entry name" value="Barstar-related"/>
    <property type="match status" value="1"/>
</dbReference>
<dbReference type="AlphaFoldDB" id="A0A2V4NIZ8"/>
<evidence type="ECO:0000259" key="2">
    <source>
        <dbReference type="Pfam" id="PF01337"/>
    </source>
</evidence>
<dbReference type="OrthoDB" id="8859549at2"/>
<dbReference type="InterPro" id="IPR000468">
    <property type="entry name" value="Barstar"/>
</dbReference>
<dbReference type="Pfam" id="PF01337">
    <property type="entry name" value="Barstar"/>
    <property type="match status" value="1"/>
</dbReference>
<evidence type="ECO:0000256" key="1">
    <source>
        <dbReference type="ARBA" id="ARBA00006845"/>
    </source>
</evidence>
<proteinExistence type="inferred from homology"/>
<reference evidence="3 4" key="1">
    <citation type="submission" date="2018-03" db="EMBL/GenBank/DDBJ databases">
        <title>Bioinformatic expansion and discovery of thiopeptide antibiotics.</title>
        <authorList>
            <person name="Schwalen C.J."/>
            <person name="Hudson G.A."/>
            <person name="Mitchell D.A."/>
        </authorList>
    </citation>
    <scope>NUCLEOTIDE SEQUENCE [LARGE SCALE GENOMIC DNA]</scope>
    <source>
        <strain evidence="3 4">ATCC 21389</strain>
    </source>
</reference>
<feature type="domain" description="Barstar (barnase inhibitor)" evidence="2">
    <location>
        <begin position="6"/>
        <end position="85"/>
    </location>
</feature>